<name>A0A9P6HJ95_9AGAM</name>
<dbReference type="OrthoDB" id="426882at2759"/>
<dbReference type="InterPro" id="IPR017941">
    <property type="entry name" value="Rieske_2Fe-2S"/>
</dbReference>
<dbReference type="GO" id="GO:0051537">
    <property type="term" value="F:2 iron, 2 sulfur cluster binding"/>
    <property type="evidence" value="ECO:0007669"/>
    <property type="project" value="UniProtKB-KW"/>
</dbReference>
<reference evidence="6" key="1">
    <citation type="journal article" date="2020" name="Nat. Commun.">
        <title>Large-scale genome sequencing of mycorrhizal fungi provides insights into the early evolution of symbiotic traits.</title>
        <authorList>
            <person name="Miyauchi S."/>
            <person name="Kiss E."/>
            <person name="Kuo A."/>
            <person name="Drula E."/>
            <person name="Kohler A."/>
            <person name="Sanchez-Garcia M."/>
            <person name="Morin E."/>
            <person name="Andreopoulos B."/>
            <person name="Barry K.W."/>
            <person name="Bonito G."/>
            <person name="Buee M."/>
            <person name="Carver A."/>
            <person name="Chen C."/>
            <person name="Cichocki N."/>
            <person name="Clum A."/>
            <person name="Culley D."/>
            <person name="Crous P.W."/>
            <person name="Fauchery L."/>
            <person name="Girlanda M."/>
            <person name="Hayes R.D."/>
            <person name="Keri Z."/>
            <person name="LaButti K."/>
            <person name="Lipzen A."/>
            <person name="Lombard V."/>
            <person name="Magnuson J."/>
            <person name="Maillard F."/>
            <person name="Murat C."/>
            <person name="Nolan M."/>
            <person name="Ohm R.A."/>
            <person name="Pangilinan J."/>
            <person name="Pereira M.F."/>
            <person name="Perotto S."/>
            <person name="Peter M."/>
            <person name="Pfister S."/>
            <person name="Riley R."/>
            <person name="Sitrit Y."/>
            <person name="Stielow J.B."/>
            <person name="Szollosi G."/>
            <person name="Zifcakova L."/>
            <person name="Stursova M."/>
            <person name="Spatafora J.W."/>
            <person name="Tedersoo L."/>
            <person name="Vaario L.M."/>
            <person name="Yamada A."/>
            <person name="Yan M."/>
            <person name="Wang P."/>
            <person name="Xu J."/>
            <person name="Bruns T."/>
            <person name="Baldrian P."/>
            <person name="Vilgalys R."/>
            <person name="Dunand C."/>
            <person name="Henrissat B."/>
            <person name="Grigoriev I.V."/>
            <person name="Hibbett D."/>
            <person name="Nagy L.G."/>
            <person name="Martin F.M."/>
        </authorList>
    </citation>
    <scope>NUCLEOTIDE SEQUENCE</scope>
    <source>
        <strain evidence="6">UH-Tt-Lm1</strain>
    </source>
</reference>
<dbReference type="GO" id="GO:0046872">
    <property type="term" value="F:metal ion binding"/>
    <property type="evidence" value="ECO:0007669"/>
    <property type="project" value="UniProtKB-KW"/>
</dbReference>
<dbReference type="PROSITE" id="PS51296">
    <property type="entry name" value="RIESKE"/>
    <property type="match status" value="1"/>
</dbReference>
<proteinExistence type="predicted"/>
<keyword evidence="4" id="KW-0411">Iron-sulfur</keyword>
<comment type="caution">
    <text evidence="6">The sequence shown here is derived from an EMBL/GenBank/DDBJ whole genome shotgun (WGS) entry which is preliminary data.</text>
</comment>
<evidence type="ECO:0000256" key="3">
    <source>
        <dbReference type="ARBA" id="ARBA00023004"/>
    </source>
</evidence>
<dbReference type="Pfam" id="PF22543">
    <property type="entry name" value="Rieske_4"/>
    <property type="match status" value="1"/>
</dbReference>
<protein>
    <recommendedName>
        <fullName evidence="5">Rieske domain-containing protein</fullName>
    </recommendedName>
</protein>
<evidence type="ECO:0000313" key="7">
    <source>
        <dbReference type="Proteomes" id="UP000736335"/>
    </source>
</evidence>
<dbReference type="CDD" id="cd00657">
    <property type="entry name" value="Ferritin_like"/>
    <property type="match status" value="1"/>
</dbReference>
<evidence type="ECO:0000256" key="4">
    <source>
        <dbReference type="ARBA" id="ARBA00023014"/>
    </source>
</evidence>
<keyword evidence="1" id="KW-0001">2Fe-2S</keyword>
<evidence type="ECO:0000256" key="2">
    <source>
        <dbReference type="ARBA" id="ARBA00022723"/>
    </source>
</evidence>
<evidence type="ECO:0000259" key="5">
    <source>
        <dbReference type="PROSITE" id="PS51296"/>
    </source>
</evidence>
<keyword evidence="7" id="KW-1185">Reference proteome</keyword>
<accession>A0A9P6HJ95</accession>
<dbReference type="Gene3D" id="2.102.10.10">
    <property type="entry name" value="Rieske [2Fe-2S] iron-sulphur domain"/>
    <property type="match status" value="1"/>
</dbReference>
<feature type="domain" description="Rieske" evidence="5">
    <location>
        <begin position="57"/>
        <end position="128"/>
    </location>
</feature>
<dbReference type="PANTHER" id="PTHR42782:SF2">
    <property type="entry name" value="3-OXOACYL-[ACYL-CARRIER-PROTEIN] SYNTHASE-LIKE PROTEIN"/>
    <property type="match status" value="1"/>
</dbReference>
<dbReference type="CDD" id="cd03467">
    <property type="entry name" value="Rieske"/>
    <property type="match status" value="1"/>
</dbReference>
<organism evidence="6 7">
    <name type="scientific">Thelephora terrestris</name>
    <dbReference type="NCBI Taxonomy" id="56493"/>
    <lineage>
        <taxon>Eukaryota</taxon>
        <taxon>Fungi</taxon>
        <taxon>Dikarya</taxon>
        <taxon>Basidiomycota</taxon>
        <taxon>Agaricomycotina</taxon>
        <taxon>Agaricomycetes</taxon>
        <taxon>Thelephorales</taxon>
        <taxon>Thelephoraceae</taxon>
        <taxon>Thelephora</taxon>
    </lineage>
</organism>
<sequence length="472" mass="52738">MEEGFIHLGPYSRTLTHTRFSITLRSELGEYHSLILFRLSSANHNESENINDVAYKQLYAMEAACPHLGADMSHADIEEYCGDDGEEPSTVIVCPWHRYDFDLATGKSDTGLRACVYEVRVRQPETAGEAEVWVEAPQGGTGWHLVDLRPVSEDFADPPPNPADEVTPLAPPRVIEPSAPLEPVVPEVDPPTTLVEWAVLILNTPHPTLKVERTRHAVKLFQTGELKSIGHKLKNAPKPPDLPPRDEAYINHMSYSQKASGRKSKGATLHALANIEQWAIDLSWDIIARYGPTNQDLPHAFFSDWARIALDESKHFTLLTKRLAEISPGTPYGSLAVRAGIWESAQATFHSLLSRLAIIHLVHEARGLDVNPATVEKFRRTGDTDSVAILEIIHMDEVTHVTAGHRWFSWICKNKGIDPVQTFREEVRRGWRGDIRGPFNEKDRAKAGMTKEFYADLKGEMGDASKVAIGYE</sequence>
<dbReference type="Proteomes" id="UP000736335">
    <property type="component" value="Unassembled WGS sequence"/>
</dbReference>
<evidence type="ECO:0000256" key="1">
    <source>
        <dbReference type="ARBA" id="ARBA00022714"/>
    </source>
</evidence>
<dbReference type="InterPro" id="IPR036922">
    <property type="entry name" value="Rieske_2Fe-2S_sf"/>
</dbReference>
<dbReference type="SUPFAM" id="SSF50022">
    <property type="entry name" value="ISP domain"/>
    <property type="match status" value="1"/>
</dbReference>
<evidence type="ECO:0000313" key="6">
    <source>
        <dbReference type="EMBL" id="KAF9788185.1"/>
    </source>
</evidence>
<keyword evidence="3" id="KW-0408">Iron</keyword>
<reference evidence="6" key="2">
    <citation type="submission" date="2020-11" db="EMBL/GenBank/DDBJ databases">
        <authorList>
            <consortium name="DOE Joint Genome Institute"/>
            <person name="Kuo A."/>
            <person name="Miyauchi S."/>
            <person name="Kiss E."/>
            <person name="Drula E."/>
            <person name="Kohler A."/>
            <person name="Sanchez-Garcia M."/>
            <person name="Andreopoulos B."/>
            <person name="Barry K.W."/>
            <person name="Bonito G."/>
            <person name="Buee M."/>
            <person name="Carver A."/>
            <person name="Chen C."/>
            <person name="Cichocki N."/>
            <person name="Clum A."/>
            <person name="Culley D."/>
            <person name="Crous P.W."/>
            <person name="Fauchery L."/>
            <person name="Girlanda M."/>
            <person name="Hayes R."/>
            <person name="Keri Z."/>
            <person name="Labutti K."/>
            <person name="Lipzen A."/>
            <person name="Lombard V."/>
            <person name="Magnuson J."/>
            <person name="Maillard F."/>
            <person name="Morin E."/>
            <person name="Murat C."/>
            <person name="Nolan M."/>
            <person name="Ohm R."/>
            <person name="Pangilinan J."/>
            <person name="Pereira M."/>
            <person name="Perotto S."/>
            <person name="Peter M."/>
            <person name="Riley R."/>
            <person name="Sitrit Y."/>
            <person name="Stielow B."/>
            <person name="Szollosi G."/>
            <person name="Zifcakova L."/>
            <person name="Stursova M."/>
            <person name="Spatafora J.W."/>
            <person name="Tedersoo L."/>
            <person name="Vaario L.-M."/>
            <person name="Yamada A."/>
            <person name="Yan M."/>
            <person name="Wang P."/>
            <person name="Xu J."/>
            <person name="Bruns T."/>
            <person name="Baldrian P."/>
            <person name="Vilgalys R."/>
            <person name="Henrissat B."/>
            <person name="Grigoriev I.V."/>
            <person name="Hibbett D."/>
            <person name="Nagy L.G."/>
            <person name="Martin F.M."/>
        </authorList>
    </citation>
    <scope>NUCLEOTIDE SEQUENCE</scope>
    <source>
        <strain evidence="6">UH-Tt-Lm1</strain>
    </source>
</reference>
<dbReference type="PANTHER" id="PTHR42782">
    <property type="entry name" value="SI:CH73-314G15.3"/>
    <property type="match status" value="1"/>
</dbReference>
<dbReference type="Pfam" id="PF04305">
    <property type="entry name" value="DUF455"/>
    <property type="match status" value="1"/>
</dbReference>
<dbReference type="SUPFAM" id="SSF47240">
    <property type="entry name" value="Ferritin-like"/>
    <property type="match status" value="1"/>
</dbReference>
<dbReference type="InterPro" id="IPR054716">
    <property type="entry name" value="Sol_Rieske_ferrdox_dom"/>
</dbReference>
<dbReference type="AlphaFoldDB" id="A0A9P6HJ95"/>
<dbReference type="InterPro" id="IPR009078">
    <property type="entry name" value="Ferritin-like_SF"/>
</dbReference>
<keyword evidence="2" id="KW-0479">Metal-binding</keyword>
<gene>
    <name evidence="6" type="ORF">BJ322DRAFT_1047569</name>
</gene>
<dbReference type="InterPro" id="IPR007402">
    <property type="entry name" value="DUF455"/>
</dbReference>
<dbReference type="EMBL" id="WIUZ02000004">
    <property type="protein sequence ID" value="KAF9788185.1"/>
    <property type="molecule type" value="Genomic_DNA"/>
</dbReference>